<dbReference type="AlphaFoldDB" id="A0A0D0E526"/>
<dbReference type="HOGENOM" id="CLU_3107066_0_0_1"/>
<keyword evidence="2" id="KW-1185">Reference proteome</keyword>
<gene>
    <name evidence="1" type="ORF">PAXRUDRAFT_822492</name>
</gene>
<dbReference type="Proteomes" id="UP000054538">
    <property type="component" value="Unassembled WGS sequence"/>
</dbReference>
<name>A0A0D0E526_9AGAM</name>
<organism evidence="1 2">
    <name type="scientific">Paxillus rubicundulus Ve08.2h10</name>
    <dbReference type="NCBI Taxonomy" id="930991"/>
    <lineage>
        <taxon>Eukaryota</taxon>
        <taxon>Fungi</taxon>
        <taxon>Dikarya</taxon>
        <taxon>Basidiomycota</taxon>
        <taxon>Agaricomycotina</taxon>
        <taxon>Agaricomycetes</taxon>
        <taxon>Agaricomycetidae</taxon>
        <taxon>Boletales</taxon>
        <taxon>Paxilineae</taxon>
        <taxon>Paxillaceae</taxon>
        <taxon>Paxillus</taxon>
    </lineage>
</organism>
<evidence type="ECO:0000313" key="1">
    <source>
        <dbReference type="EMBL" id="KIK99646.1"/>
    </source>
</evidence>
<proteinExistence type="predicted"/>
<accession>A0A0D0E526</accession>
<dbReference type="InParanoid" id="A0A0D0E526"/>
<sequence>MDIGPDSPAAKSTDEMELNIRVDVNQSIVVDYSRDRGEMREHWQKKLHFEV</sequence>
<protein>
    <submittedName>
        <fullName evidence="1">Uncharacterized protein</fullName>
    </submittedName>
</protein>
<dbReference type="EMBL" id="KN824853">
    <property type="protein sequence ID" value="KIK99646.1"/>
    <property type="molecule type" value="Genomic_DNA"/>
</dbReference>
<evidence type="ECO:0000313" key="2">
    <source>
        <dbReference type="Proteomes" id="UP000054538"/>
    </source>
</evidence>
<reference evidence="2" key="2">
    <citation type="submission" date="2015-01" db="EMBL/GenBank/DDBJ databases">
        <title>Evolutionary Origins and Diversification of the Mycorrhizal Mutualists.</title>
        <authorList>
            <consortium name="DOE Joint Genome Institute"/>
            <consortium name="Mycorrhizal Genomics Consortium"/>
            <person name="Kohler A."/>
            <person name="Kuo A."/>
            <person name="Nagy L.G."/>
            <person name="Floudas D."/>
            <person name="Copeland A."/>
            <person name="Barry K.W."/>
            <person name="Cichocki N."/>
            <person name="Veneault-Fourrey C."/>
            <person name="LaButti K."/>
            <person name="Lindquist E.A."/>
            <person name="Lipzen A."/>
            <person name="Lundell T."/>
            <person name="Morin E."/>
            <person name="Murat C."/>
            <person name="Riley R."/>
            <person name="Ohm R."/>
            <person name="Sun H."/>
            <person name="Tunlid A."/>
            <person name="Henrissat B."/>
            <person name="Grigoriev I.V."/>
            <person name="Hibbett D.S."/>
            <person name="Martin F."/>
        </authorList>
    </citation>
    <scope>NUCLEOTIDE SEQUENCE [LARGE SCALE GENOMIC DNA]</scope>
    <source>
        <strain evidence="2">Ve08.2h10</strain>
    </source>
</reference>
<reference evidence="1 2" key="1">
    <citation type="submission" date="2014-04" db="EMBL/GenBank/DDBJ databases">
        <authorList>
            <consortium name="DOE Joint Genome Institute"/>
            <person name="Kuo A."/>
            <person name="Kohler A."/>
            <person name="Jargeat P."/>
            <person name="Nagy L.G."/>
            <person name="Floudas D."/>
            <person name="Copeland A."/>
            <person name="Barry K.W."/>
            <person name="Cichocki N."/>
            <person name="Veneault-Fourrey C."/>
            <person name="LaButti K."/>
            <person name="Lindquist E.A."/>
            <person name="Lipzen A."/>
            <person name="Lundell T."/>
            <person name="Morin E."/>
            <person name="Murat C."/>
            <person name="Sun H."/>
            <person name="Tunlid A."/>
            <person name="Henrissat B."/>
            <person name="Grigoriev I.V."/>
            <person name="Hibbett D.S."/>
            <person name="Martin F."/>
            <person name="Nordberg H.P."/>
            <person name="Cantor M.N."/>
            <person name="Hua S.X."/>
        </authorList>
    </citation>
    <scope>NUCLEOTIDE SEQUENCE [LARGE SCALE GENOMIC DNA]</scope>
    <source>
        <strain evidence="1 2">Ve08.2h10</strain>
    </source>
</reference>